<feature type="transmembrane region" description="Helical" evidence="2">
    <location>
        <begin position="119"/>
        <end position="140"/>
    </location>
</feature>
<reference evidence="3" key="1">
    <citation type="submission" date="2021-01" db="EMBL/GenBank/DDBJ databases">
        <title>Whole genome shotgun sequence of Cellulomonas chitinilytica NBRC 110799.</title>
        <authorList>
            <person name="Komaki H."/>
            <person name="Tamura T."/>
        </authorList>
    </citation>
    <scope>NUCLEOTIDE SEQUENCE</scope>
    <source>
        <strain evidence="3">NBRC 110799</strain>
    </source>
</reference>
<feature type="region of interest" description="Disordered" evidence="1">
    <location>
        <begin position="1"/>
        <end position="22"/>
    </location>
</feature>
<dbReference type="Proteomes" id="UP000632740">
    <property type="component" value="Unassembled WGS sequence"/>
</dbReference>
<keyword evidence="2" id="KW-0812">Transmembrane</keyword>
<feature type="transmembrane region" description="Helical" evidence="2">
    <location>
        <begin position="54"/>
        <end position="75"/>
    </location>
</feature>
<evidence type="ECO:0000256" key="1">
    <source>
        <dbReference type="SAM" id="MobiDB-lite"/>
    </source>
</evidence>
<protein>
    <submittedName>
        <fullName evidence="3">Uncharacterized protein</fullName>
    </submittedName>
</protein>
<dbReference type="AlphaFoldDB" id="A0A919U184"/>
<comment type="caution">
    <text evidence="3">The sequence shown here is derived from an EMBL/GenBank/DDBJ whole genome shotgun (WGS) entry which is preliminary data.</text>
</comment>
<keyword evidence="4" id="KW-1185">Reference proteome</keyword>
<gene>
    <name evidence="3" type="ORF">Cch01nite_35620</name>
</gene>
<sequence length="222" mass="23319">MRFNPPPGWPVEPGWRPPRGWEPDPAWPRPPIGWRTWVPDDDDVVDRRERVRAVVVLGAGEVLTLAGAVAAAVAALRGDAWLGRVGLAVLGVPVAVVGLRMLRAVRRAGAPGAGPGLRWALVAATAAVAVLGVVAGAVVVQTARLSPTEGTCARVDEELYVHLVLCAAPHDVVVERPVADPQECPQGIAAWLPGAWYSLHDDAWVCLLDAHLTAPDGSVVAG</sequence>
<evidence type="ECO:0000313" key="4">
    <source>
        <dbReference type="Proteomes" id="UP000632740"/>
    </source>
</evidence>
<accession>A0A919U184</accession>
<evidence type="ECO:0000256" key="2">
    <source>
        <dbReference type="SAM" id="Phobius"/>
    </source>
</evidence>
<feature type="transmembrane region" description="Helical" evidence="2">
    <location>
        <begin position="81"/>
        <end position="99"/>
    </location>
</feature>
<dbReference type="EMBL" id="BONK01000013">
    <property type="protein sequence ID" value="GIG22838.1"/>
    <property type="molecule type" value="Genomic_DNA"/>
</dbReference>
<evidence type="ECO:0000313" key="3">
    <source>
        <dbReference type="EMBL" id="GIG22838.1"/>
    </source>
</evidence>
<keyword evidence="2" id="KW-0472">Membrane</keyword>
<name>A0A919U184_9CELL</name>
<feature type="compositionally biased region" description="Pro residues" evidence="1">
    <location>
        <begin position="1"/>
        <end position="10"/>
    </location>
</feature>
<dbReference type="RefSeq" id="WP_203757846.1">
    <property type="nucleotide sequence ID" value="NZ_BONK01000013.1"/>
</dbReference>
<keyword evidence="2" id="KW-1133">Transmembrane helix</keyword>
<proteinExistence type="predicted"/>
<organism evidence="3 4">
    <name type="scientific">Cellulomonas chitinilytica</name>
    <dbReference type="NCBI Taxonomy" id="398759"/>
    <lineage>
        <taxon>Bacteria</taxon>
        <taxon>Bacillati</taxon>
        <taxon>Actinomycetota</taxon>
        <taxon>Actinomycetes</taxon>
        <taxon>Micrococcales</taxon>
        <taxon>Cellulomonadaceae</taxon>
        <taxon>Cellulomonas</taxon>
    </lineage>
</organism>